<dbReference type="SUPFAM" id="SSF51445">
    <property type="entry name" value="(Trans)glycosidases"/>
    <property type="match status" value="1"/>
</dbReference>
<evidence type="ECO:0000256" key="3">
    <source>
        <dbReference type="ARBA" id="ARBA00008773"/>
    </source>
</evidence>
<dbReference type="Gene3D" id="1.20.58.1040">
    <property type="match status" value="1"/>
</dbReference>
<dbReference type="OrthoDB" id="941679at2759"/>
<accession>A0A835EMN9</accession>
<evidence type="ECO:0000256" key="16">
    <source>
        <dbReference type="SAM" id="Phobius"/>
    </source>
</evidence>
<keyword evidence="5" id="KW-1003">Cell membrane</keyword>
<evidence type="ECO:0000256" key="11">
    <source>
        <dbReference type="ARBA" id="ARBA00023157"/>
    </source>
</evidence>
<evidence type="ECO:0000313" key="20">
    <source>
        <dbReference type="Proteomes" id="UP000636709"/>
    </source>
</evidence>
<keyword evidence="13 15" id="KW-0326">Glycosidase</keyword>
<dbReference type="Pfam" id="PF00332">
    <property type="entry name" value="Glyco_hydro_17"/>
    <property type="match status" value="1"/>
</dbReference>
<proteinExistence type="inferred from homology"/>
<reference evidence="19" key="1">
    <citation type="submission" date="2020-07" db="EMBL/GenBank/DDBJ databases">
        <title>Genome sequence and genetic diversity analysis of an under-domesticated orphan crop, white fonio (Digitaria exilis).</title>
        <authorList>
            <person name="Bennetzen J.L."/>
            <person name="Chen S."/>
            <person name="Ma X."/>
            <person name="Wang X."/>
            <person name="Yssel A.E.J."/>
            <person name="Chaluvadi S.R."/>
            <person name="Johnson M."/>
            <person name="Gangashetty P."/>
            <person name="Hamidou F."/>
            <person name="Sanogo M.D."/>
            <person name="Zwaenepoel A."/>
            <person name="Wallace J."/>
            <person name="Van De Peer Y."/>
            <person name="Van Deynze A."/>
        </authorList>
    </citation>
    <scope>NUCLEOTIDE SEQUENCE</scope>
    <source>
        <tissue evidence="19">Leaves</tissue>
    </source>
</reference>
<protein>
    <recommendedName>
        <fullName evidence="4">glucan endo-1,3-beta-D-glucosidase</fullName>
        <ecNumber evidence="4">3.2.1.39</ecNumber>
    </recommendedName>
</protein>
<dbReference type="SMART" id="SM00768">
    <property type="entry name" value="X8"/>
    <property type="match status" value="1"/>
</dbReference>
<dbReference type="GO" id="GO:0006952">
    <property type="term" value="P:defense response"/>
    <property type="evidence" value="ECO:0007669"/>
    <property type="project" value="UniProtKB-KW"/>
</dbReference>
<dbReference type="InterPro" id="IPR012946">
    <property type="entry name" value="X8"/>
</dbReference>
<dbReference type="Gene3D" id="3.20.20.80">
    <property type="entry name" value="Glycosidases"/>
    <property type="match status" value="1"/>
</dbReference>
<dbReference type="GO" id="GO:0005886">
    <property type="term" value="C:plasma membrane"/>
    <property type="evidence" value="ECO:0007669"/>
    <property type="project" value="UniProtKB-SubCell"/>
</dbReference>
<dbReference type="InterPro" id="IPR017853">
    <property type="entry name" value="GH"/>
</dbReference>
<evidence type="ECO:0000256" key="12">
    <source>
        <dbReference type="ARBA" id="ARBA00023180"/>
    </source>
</evidence>
<dbReference type="Proteomes" id="UP000636709">
    <property type="component" value="Unassembled WGS sequence"/>
</dbReference>
<sequence length="589" mass="62408">MGSRSRGGSGRCLLIPLLLLSLLSLHCSPVRVSAAGGGEPYVGVTIGTAVTNLLSPSDLADFLRAQHITRVRLYDADPRPLSALASSGGVRAIVGVPNDELLALGSSPATATAWVARRVLPFAGVNSTTPNIISAIAVGDEVPTALPSALPVLLPAIRSLAAALAAANLSSIPVSTPLPFSVVLDPFPPSQAFFNQSLAKSFVAPLLAHLANTSAPLMLNLYPYYSLMQSNGVIPLDNALFRPLPPSLEMVDPNTLLHYTNVFDAMLDAVRVAVRNLNVTGGGGVPILVTETGWPSYGDRRAEPYATKDNADAYNSNLIKHVLEDKPGTPMAPGAAAQSSAYIYELFNEDLRPGPVSEANWGLFYGNGTPVYLLHVSGADGFLANDTTDRTFCVAADDADEKAVQAAMDWACGPGRADCTAIQPGQGCYMPNDVRSHASYAFDAYYQSQGRASGSCYFQGAGMVTTTDPSPGEHSPPASTVTVERAAVLVWIGWVDGPFRFGRRTPRACKKESSVPFRACHDNCLFPGSKQLGNDTKWGSADNTTTPTSDAMGSAIWRLRTGRENGFFLFLQLLLSIAVVIVSNSNFWT</sequence>
<dbReference type="InterPro" id="IPR044965">
    <property type="entry name" value="Glyco_hydro_17_plant"/>
</dbReference>
<dbReference type="EC" id="3.2.1.39" evidence="4"/>
<dbReference type="InterPro" id="IPR000490">
    <property type="entry name" value="Glyco_hydro_17"/>
</dbReference>
<keyword evidence="12" id="KW-0325">Glycoprotein</keyword>
<comment type="similarity">
    <text evidence="3 14">Belongs to the glycosyl hydrolase 17 family.</text>
</comment>
<dbReference type="GO" id="GO:0005975">
    <property type="term" value="P:carbohydrate metabolic process"/>
    <property type="evidence" value="ECO:0007669"/>
    <property type="project" value="InterPro"/>
</dbReference>
<dbReference type="EMBL" id="JACEFO010001827">
    <property type="protein sequence ID" value="KAF8700348.1"/>
    <property type="molecule type" value="Genomic_DNA"/>
</dbReference>
<evidence type="ECO:0000313" key="19">
    <source>
        <dbReference type="EMBL" id="KAF8700348.1"/>
    </source>
</evidence>
<keyword evidence="7 17" id="KW-0732">Signal</keyword>
<feature type="chain" id="PRO_5032514840" description="glucan endo-1,3-beta-D-glucosidase" evidence="17">
    <location>
        <begin position="35"/>
        <end position="589"/>
    </location>
</feature>
<comment type="catalytic activity">
    <reaction evidence="1">
        <text>Hydrolysis of (1-&gt;3)-beta-D-glucosidic linkages in (1-&gt;3)-beta-D-glucans.</text>
        <dbReference type="EC" id="3.2.1.39"/>
    </reaction>
</comment>
<evidence type="ECO:0000256" key="4">
    <source>
        <dbReference type="ARBA" id="ARBA00012780"/>
    </source>
</evidence>
<keyword evidence="16" id="KW-0812">Transmembrane</keyword>
<keyword evidence="16" id="KW-1133">Transmembrane helix</keyword>
<evidence type="ECO:0000256" key="6">
    <source>
        <dbReference type="ARBA" id="ARBA00022622"/>
    </source>
</evidence>
<evidence type="ECO:0000256" key="7">
    <source>
        <dbReference type="ARBA" id="ARBA00022729"/>
    </source>
</evidence>
<dbReference type="FunFam" id="3.20.20.80:FF:000002">
    <property type="entry name" value="Glucan endo-1,3-beta-glucosidase 3"/>
    <property type="match status" value="1"/>
</dbReference>
<keyword evidence="9" id="KW-0611">Plant defense</keyword>
<dbReference type="Pfam" id="PF07983">
    <property type="entry name" value="X8"/>
    <property type="match status" value="1"/>
</dbReference>
<name>A0A835EMN9_9POAL</name>
<keyword evidence="6" id="KW-0336">GPI-anchor</keyword>
<organism evidence="19 20">
    <name type="scientific">Digitaria exilis</name>
    <dbReference type="NCBI Taxonomy" id="1010633"/>
    <lineage>
        <taxon>Eukaryota</taxon>
        <taxon>Viridiplantae</taxon>
        <taxon>Streptophyta</taxon>
        <taxon>Embryophyta</taxon>
        <taxon>Tracheophyta</taxon>
        <taxon>Spermatophyta</taxon>
        <taxon>Magnoliopsida</taxon>
        <taxon>Liliopsida</taxon>
        <taxon>Poales</taxon>
        <taxon>Poaceae</taxon>
        <taxon>PACMAD clade</taxon>
        <taxon>Panicoideae</taxon>
        <taxon>Panicodae</taxon>
        <taxon>Paniceae</taxon>
        <taxon>Anthephorinae</taxon>
        <taxon>Digitaria</taxon>
    </lineage>
</organism>
<evidence type="ECO:0000256" key="2">
    <source>
        <dbReference type="ARBA" id="ARBA00004609"/>
    </source>
</evidence>
<dbReference type="AlphaFoldDB" id="A0A835EMN9"/>
<keyword evidence="11" id="KW-1015">Disulfide bond</keyword>
<evidence type="ECO:0000256" key="8">
    <source>
        <dbReference type="ARBA" id="ARBA00022801"/>
    </source>
</evidence>
<keyword evidence="20" id="KW-1185">Reference proteome</keyword>
<dbReference type="GO" id="GO:0009506">
    <property type="term" value="C:plasmodesma"/>
    <property type="evidence" value="ECO:0007669"/>
    <property type="project" value="UniProtKB-ARBA"/>
</dbReference>
<feature type="transmembrane region" description="Helical" evidence="16">
    <location>
        <begin position="567"/>
        <end position="588"/>
    </location>
</feature>
<feature type="signal peptide" evidence="17">
    <location>
        <begin position="1"/>
        <end position="34"/>
    </location>
</feature>
<feature type="domain" description="X8" evidence="18">
    <location>
        <begin position="391"/>
        <end position="475"/>
    </location>
</feature>
<evidence type="ECO:0000256" key="5">
    <source>
        <dbReference type="ARBA" id="ARBA00022475"/>
    </source>
</evidence>
<dbReference type="GO" id="GO:0042973">
    <property type="term" value="F:glucan endo-1,3-beta-D-glucosidase activity"/>
    <property type="evidence" value="ECO:0007669"/>
    <property type="project" value="UniProtKB-EC"/>
</dbReference>
<keyword evidence="10 16" id="KW-0472">Membrane</keyword>
<evidence type="ECO:0000256" key="1">
    <source>
        <dbReference type="ARBA" id="ARBA00000382"/>
    </source>
</evidence>
<gene>
    <name evidence="19" type="ORF">HU200_034280</name>
</gene>
<evidence type="ECO:0000256" key="9">
    <source>
        <dbReference type="ARBA" id="ARBA00022821"/>
    </source>
</evidence>
<dbReference type="FunFam" id="1.20.58.1040:FF:000001">
    <property type="entry name" value="Glucan endo-1,3-beta-glucosidase 4"/>
    <property type="match status" value="1"/>
</dbReference>
<dbReference type="GO" id="GO:0098552">
    <property type="term" value="C:side of membrane"/>
    <property type="evidence" value="ECO:0007669"/>
    <property type="project" value="UniProtKB-KW"/>
</dbReference>
<keyword evidence="8 15" id="KW-0378">Hydrolase</keyword>
<evidence type="ECO:0000256" key="17">
    <source>
        <dbReference type="SAM" id="SignalP"/>
    </source>
</evidence>
<evidence type="ECO:0000259" key="18">
    <source>
        <dbReference type="SMART" id="SM00768"/>
    </source>
</evidence>
<dbReference type="PANTHER" id="PTHR32227">
    <property type="entry name" value="GLUCAN ENDO-1,3-BETA-GLUCOSIDASE BG1-RELATED-RELATED"/>
    <property type="match status" value="1"/>
</dbReference>
<evidence type="ECO:0000256" key="10">
    <source>
        <dbReference type="ARBA" id="ARBA00023136"/>
    </source>
</evidence>
<comment type="caution">
    <text evidence="19">The sequence shown here is derived from an EMBL/GenBank/DDBJ whole genome shotgun (WGS) entry which is preliminary data.</text>
</comment>
<evidence type="ECO:0000256" key="13">
    <source>
        <dbReference type="ARBA" id="ARBA00023295"/>
    </source>
</evidence>
<evidence type="ECO:0000256" key="14">
    <source>
        <dbReference type="RuleBase" id="RU004335"/>
    </source>
</evidence>
<evidence type="ECO:0000256" key="15">
    <source>
        <dbReference type="RuleBase" id="RU004336"/>
    </source>
</evidence>
<keyword evidence="6" id="KW-0449">Lipoprotein</keyword>
<dbReference type="PROSITE" id="PS00587">
    <property type="entry name" value="GLYCOSYL_HYDROL_F17"/>
    <property type="match status" value="1"/>
</dbReference>
<comment type="subcellular location">
    <subcellularLocation>
        <location evidence="2">Cell membrane</location>
        <topology evidence="2">Lipid-anchor</topology>
        <topology evidence="2">GPI-anchor</topology>
    </subcellularLocation>
</comment>